<dbReference type="SUPFAM" id="SSF55729">
    <property type="entry name" value="Acyl-CoA N-acyltransferases (Nat)"/>
    <property type="match status" value="1"/>
</dbReference>
<gene>
    <name evidence="11" type="primary">speg_1</name>
    <name evidence="2" type="ORF">ARY78_11195</name>
    <name evidence="5" type="ORF">BB997_00725</name>
    <name evidence="8" type="ORF">BCZ19_03400</name>
    <name evidence="6" type="ORF">CA369_13735</name>
    <name evidence="3" type="ORF">DQ70_00725</name>
    <name evidence="11" type="ORF">DYZ80_00619</name>
    <name evidence="7" type="ORF">E5F58_03400</name>
    <name evidence="9" type="ORF">F6515_06705</name>
    <name evidence="10" type="ORF">HZJ64_02260</name>
    <name evidence="4" type="ORF">Y261_10160</name>
</gene>
<evidence type="ECO:0000313" key="11">
    <source>
        <dbReference type="EMBL" id="RKA11086.1"/>
    </source>
</evidence>
<evidence type="ECO:0000313" key="18">
    <source>
        <dbReference type="Proteomes" id="UP000489121"/>
    </source>
</evidence>
<evidence type="ECO:0000313" key="2">
    <source>
        <dbReference type="EMBL" id="EAC5550993.1"/>
    </source>
</evidence>
<accession>A0A0B8R7R0</accession>
<dbReference type="PANTHER" id="PTHR43415">
    <property type="entry name" value="SPERMIDINE N(1)-ACETYLTRANSFERASE"/>
    <property type="match status" value="1"/>
</dbReference>
<protein>
    <submittedName>
        <fullName evidence="5 9">N-acetyltransferase</fullName>
    </submittedName>
    <submittedName>
        <fullName evidence="11">Spermidine N(1)-acetyltransferase</fullName>
        <ecNumber evidence="11">2.3.1.57</ecNumber>
    </submittedName>
</protein>
<dbReference type="Proteomes" id="UP000272537">
    <property type="component" value="Unassembled WGS sequence"/>
</dbReference>
<reference evidence="11 12" key="1">
    <citation type="journal article" date="2018" name="BMC Genomics">
        <title>Genes significantly associated with lineage II food isolates of Listeria monocytogenes.</title>
        <authorList>
            <person name="Pirone-Davies C."/>
            <person name="Chen Y."/>
            <person name="Pightling A."/>
            <person name="Ryan G."/>
            <person name="Wang Y."/>
            <person name="Yao K."/>
            <person name="Hoffmann M."/>
            <person name="Allard M.W."/>
        </authorList>
    </citation>
    <scope>NUCLEOTIDE SEQUENCE [LARGE SCALE GENOMIC DNA]</scope>
    <source>
        <strain evidence="11 12">PNUSAL000550</strain>
    </source>
</reference>
<dbReference type="EMBL" id="QXLS01000001">
    <property type="protein sequence ID" value="RKA11086.1"/>
    <property type="molecule type" value="Genomic_DNA"/>
</dbReference>
<dbReference type="Proteomes" id="UP000528151">
    <property type="component" value="Unassembled WGS sequence"/>
</dbReference>
<dbReference type="KEGG" id="lmv:Y193_12665"/>
<evidence type="ECO:0000313" key="20">
    <source>
        <dbReference type="Proteomes" id="UP000528151"/>
    </source>
</evidence>
<evidence type="ECO:0000313" key="9">
    <source>
        <dbReference type="EMBL" id="ECY9782682.1"/>
    </source>
</evidence>
<evidence type="ECO:0000313" key="5">
    <source>
        <dbReference type="EMBL" id="EAG1892127.1"/>
    </source>
</evidence>
<dbReference type="Proteomes" id="UP000365297">
    <property type="component" value="Unassembled WGS sequence"/>
</dbReference>
<dbReference type="EMBL" id="JACAVN010000001">
    <property type="protein sequence ID" value="NYA00641.1"/>
    <property type="molecule type" value="Genomic_DNA"/>
</dbReference>
<dbReference type="Proteomes" id="UP000368512">
    <property type="component" value="Unassembled WGS sequence"/>
</dbReference>
<dbReference type="PROSITE" id="PS51186">
    <property type="entry name" value="GNAT"/>
    <property type="match status" value="1"/>
</dbReference>
<evidence type="ECO:0000313" key="3">
    <source>
        <dbReference type="EMBL" id="EAC7479205.1"/>
    </source>
</evidence>
<dbReference type="RefSeq" id="WP_003724357.1">
    <property type="nucleotide sequence ID" value="NC_021825.2"/>
</dbReference>
<dbReference type="Proteomes" id="UP000489121">
    <property type="component" value="Unassembled WGS sequence"/>
</dbReference>
<comment type="caution">
    <text evidence="5">The sequence shown here is derived from an EMBL/GenBank/DDBJ whole genome shotgun (WGS) entry which is preliminary data.</text>
</comment>
<dbReference type="EMBL" id="AAAIXK010000006">
    <property type="protein sequence ID" value="EAC5550993.1"/>
    <property type="molecule type" value="Genomic_DNA"/>
</dbReference>
<reference evidence="10 21" key="4">
    <citation type="submission" date="2020-06" db="EMBL/GenBank/DDBJ databases">
        <title>Two Listeria outbreaks in Switzerland in 2018 and 2020.</title>
        <authorList>
            <person name="Stevens M.J.A."/>
            <person name="Bloemberg G."/>
            <person name="Nusch-Inderbinnen M."/>
            <person name="Stephan R."/>
        </authorList>
    </citation>
    <scope>NUCLEOTIDE SEQUENCE [LARGE SCALE GENOMIC DNA]</scope>
    <source>
        <strain evidence="10 21">N18-0707</strain>
    </source>
</reference>
<evidence type="ECO:0000313" key="4">
    <source>
        <dbReference type="EMBL" id="EAE2354710.1"/>
    </source>
</evidence>
<reference evidence="14 15" key="2">
    <citation type="submission" date="2018-06" db="EMBL/GenBank/DDBJ databases">
        <authorList>
            <consortium name="GenomeTrakr: Next Generation Sequencing Network for Food Pathogen Tracability"/>
        </authorList>
    </citation>
    <scope>NUCLEOTIDE SEQUENCE [LARGE SCALE GENOMIC DNA]</scope>
    <source>
        <strain evidence="3 15">CFSAN008042</strain>
        <strain evidence="6 20">CFSAN063727</strain>
        <strain evidence="2 14">FDA00007096</strain>
        <strain evidence="8 16">FLAG-51482A</strain>
        <strain evidence="7 19">LS1344</strain>
    </source>
</reference>
<dbReference type="Proteomes" id="UP000427828">
    <property type="component" value="Unassembled WGS sequence"/>
</dbReference>
<sequence>MEIRELKNGQIIMIREATKEDSSNIITYLNEVAGETDYLSFGQGEFAFSIAEEAEYIEENDKNPGSVMLLCFIDDELASISQLMGHMKKRELHTSELAISIRKKYWGLGIGTICMGELIKYAKSSEYLKLIYLEAVSENKRAINLYKKFGFIEAGEIPALMQVDSRYLDVTMMYLVI</sequence>
<dbReference type="EMBL" id="AALGDA010000015">
    <property type="protein sequence ID" value="ECY9782682.1"/>
    <property type="molecule type" value="Genomic_DNA"/>
</dbReference>
<evidence type="ECO:0000313" key="10">
    <source>
        <dbReference type="EMBL" id="NYA00641.1"/>
    </source>
</evidence>
<dbReference type="Proteomes" id="UP000336166">
    <property type="component" value="Unassembled WGS sequence"/>
</dbReference>
<evidence type="ECO:0000313" key="15">
    <source>
        <dbReference type="Proteomes" id="UP000368512"/>
    </source>
</evidence>
<organism evidence="5 17">
    <name type="scientific">Listeria monocytogenes</name>
    <dbReference type="NCBI Taxonomy" id="1639"/>
    <lineage>
        <taxon>Bacteria</taxon>
        <taxon>Bacillati</taxon>
        <taxon>Bacillota</taxon>
        <taxon>Bacilli</taxon>
        <taxon>Bacillales</taxon>
        <taxon>Listeriaceae</taxon>
        <taxon>Listeria</taxon>
    </lineage>
</organism>
<evidence type="ECO:0000313" key="17">
    <source>
        <dbReference type="Proteomes" id="UP000478682"/>
    </source>
</evidence>
<evidence type="ECO:0000313" key="12">
    <source>
        <dbReference type="Proteomes" id="UP000272537"/>
    </source>
</evidence>
<dbReference type="Proteomes" id="UP000478682">
    <property type="component" value="Unassembled WGS sequence"/>
</dbReference>
<dbReference type="EMBL" id="AAAJWF010000001">
    <property type="protein sequence ID" value="EAC7479205.1"/>
    <property type="molecule type" value="Genomic_DNA"/>
</dbReference>
<feature type="domain" description="N-acetyltransferase" evidence="1">
    <location>
        <begin position="12"/>
        <end position="177"/>
    </location>
</feature>
<evidence type="ECO:0000313" key="13">
    <source>
        <dbReference type="Proteomes" id="UP000336166"/>
    </source>
</evidence>
<name>A0A0B8R7R0_LISMN</name>
<dbReference type="EMBL" id="AALAQH010000001">
    <property type="protein sequence ID" value="ECX6923701.1"/>
    <property type="molecule type" value="Genomic_DNA"/>
</dbReference>
<dbReference type="EMBL" id="AABGUK010000001">
    <property type="protein sequence ID" value="EAH4241043.1"/>
    <property type="molecule type" value="Genomic_DNA"/>
</dbReference>
<dbReference type="EMBL" id="AABBZO010000020">
    <property type="protein sequence ID" value="EAG4463360.1"/>
    <property type="molecule type" value="Genomic_DNA"/>
</dbReference>
<dbReference type="GO" id="GO:0004145">
    <property type="term" value="F:diamine N-acetyltransferase activity"/>
    <property type="evidence" value="ECO:0007669"/>
    <property type="project" value="UniProtKB-EC"/>
</dbReference>
<evidence type="ECO:0000313" key="8">
    <source>
        <dbReference type="EMBL" id="ECX6923701.1"/>
    </source>
</evidence>
<evidence type="ECO:0000313" key="7">
    <source>
        <dbReference type="EMBL" id="EAH4241043.1"/>
    </source>
</evidence>
<dbReference type="Proteomes" id="UP000544530">
    <property type="component" value="Unassembled WGS sequence"/>
</dbReference>
<dbReference type="Pfam" id="PF00583">
    <property type="entry name" value="Acetyltransf_1"/>
    <property type="match status" value="1"/>
</dbReference>
<keyword evidence="5" id="KW-0808">Transferase</keyword>
<dbReference type="KEGG" id="lmok:CQ02_03300"/>
<dbReference type="Gene3D" id="3.40.630.30">
    <property type="match status" value="1"/>
</dbReference>
<dbReference type="CDD" id="cd04301">
    <property type="entry name" value="NAT_SF"/>
    <property type="match status" value="1"/>
</dbReference>
<dbReference type="PANTHER" id="PTHR43415:SF3">
    <property type="entry name" value="GNAT-FAMILY ACETYLTRANSFERASE"/>
    <property type="match status" value="1"/>
</dbReference>
<dbReference type="EC" id="2.3.1.57" evidence="11"/>
<dbReference type="InterPro" id="IPR016181">
    <property type="entry name" value="Acyl_CoA_acyltransferase"/>
</dbReference>
<evidence type="ECO:0000259" key="1">
    <source>
        <dbReference type="PROSITE" id="PS51186"/>
    </source>
</evidence>
<evidence type="ECO:0000313" key="14">
    <source>
        <dbReference type="Proteomes" id="UP000365297"/>
    </source>
</evidence>
<dbReference type="EMBL" id="AABATR010000001">
    <property type="protein sequence ID" value="EAG1892127.1"/>
    <property type="molecule type" value="Genomic_DNA"/>
</dbReference>
<dbReference type="AlphaFoldDB" id="A0A0B8R7R0"/>
<reference evidence="13 17" key="3">
    <citation type="submission" date="2018-06" db="EMBL/GenBank/DDBJ databases">
        <authorList>
            <consortium name="PulseNet: The National Subtyping Network for Foodborne Disease Surveillance"/>
            <person name="Tarr C.L."/>
            <person name="Trees E."/>
            <person name="Katz L.S."/>
            <person name="Carleton-Romer H.A."/>
            <person name="Stroika S."/>
            <person name="Kucerova Z."/>
            <person name="Roache K.F."/>
            <person name="Sabol A.L."/>
            <person name="Besser J."/>
            <person name="Gerner-Smidt P."/>
        </authorList>
    </citation>
    <scope>NUCLEOTIDE SEQUENCE [LARGE SCALE GENOMIC DNA]</scope>
    <source>
        <strain evidence="4 13">PNUSAL000134</strain>
        <strain evidence="5 17">PNUSAL002298</strain>
        <strain evidence="9 18">PNUSAL005692</strain>
    </source>
</reference>
<evidence type="ECO:0000313" key="16">
    <source>
        <dbReference type="Proteomes" id="UP000427828"/>
    </source>
</evidence>
<dbReference type="EMBL" id="AAAREG010000007">
    <property type="protein sequence ID" value="EAE2354710.1"/>
    <property type="molecule type" value="Genomic_DNA"/>
</dbReference>
<evidence type="ECO:0000313" key="6">
    <source>
        <dbReference type="EMBL" id="EAG4463360.1"/>
    </source>
</evidence>
<dbReference type="InterPro" id="IPR000182">
    <property type="entry name" value="GNAT_dom"/>
</dbReference>
<proteinExistence type="predicted"/>
<evidence type="ECO:0000313" key="21">
    <source>
        <dbReference type="Proteomes" id="UP000544530"/>
    </source>
</evidence>
<keyword evidence="11" id="KW-0012">Acyltransferase</keyword>
<evidence type="ECO:0000313" key="19">
    <source>
        <dbReference type="Proteomes" id="UP000527632"/>
    </source>
</evidence>
<dbReference type="Proteomes" id="UP000527632">
    <property type="component" value="Unassembled WGS sequence"/>
</dbReference>